<gene>
    <name evidence="1" type="ORF">METZ01_LOCUS83248</name>
</gene>
<dbReference type="Pfam" id="PF25594">
    <property type="entry name" value="GldB_lipo"/>
    <property type="match status" value="1"/>
</dbReference>
<dbReference type="InterPro" id="IPR019853">
    <property type="entry name" value="GldB-like"/>
</dbReference>
<accession>A0A381UR30</accession>
<evidence type="ECO:0008006" key="2">
    <source>
        <dbReference type="Google" id="ProtNLM"/>
    </source>
</evidence>
<dbReference type="PROSITE" id="PS51257">
    <property type="entry name" value="PROKAR_LIPOPROTEIN"/>
    <property type="match status" value="1"/>
</dbReference>
<sequence length="321" mass="38228">MIGKINSFMIDYKIYNVILCFFSIIFLGCESKKHIEGLVVHRFENEFYNSNEQNLKLLIKKYPYLFPKQFPIETWKSFLKDSTRLSIYNKSSKIFDDFETISKEISQVFLKLQEVFPEFKKPKVITLNSQSEYEDRIIYADSLLLISLDSYLGTSFYPELPEYISLNMSKEYISNDIAEKISQSFVYKPNDRSLLAEMIYHGKILFLNKYLTPFNKNHIKFHSNMSKIKWAEENEYNIWSFFVENDFLFSTRNDLKSRFIYFSPFSKFNLDIDKDSPGSIGKWLGYKIVNSYMKNNDVGLNQLVKEDFYKIFNKSKYKPNK</sequence>
<name>A0A381UR30_9ZZZZ</name>
<evidence type="ECO:0000313" key="1">
    <source>
        <dbReference type="EMBL" id="SVA30394.1"/>
    </source>
</evidence>
<proteinExistence type="predicted"/>
<dbReference type="AlphaFoldDB" id="A0A381UR30"/>
<organism evidence="1">
    <name type="scientific">marine metagenome</name>
    <dbReference type="NCBI Taxonomy" id="408172"/>
    <lineage>
        <taxon>unclassified sequences</taxon>
        <taxon>metagenomes</taxon>
        <taxon>ecological metagenomes</taxon>
    </lineage>
</organism>
<reference evidence="1" key="1">
    <citation type="submission" date="2018-05" db="EMBL/GenBank/DDBJ databases">
        <authorList>
            <person name="Lanie J.A."/>
            <person name="Ng W.-L."/>
            <person name="Kazmierczak K.M."/>
            <person name="Andrzejewski T.M."/>
            <person name="Davidsen T.M."/>
            <person name="Wayne K.J."/>
            <person name="Tettelin H."/>
            <person name="Glass J.I."/>
            <person name="Rusch D."/>
            <person name="Podicherti R."/>
            <person name="Tsui H.-C.T."/>
            <person name="Winkler M.E."/>
        </authorList>
    </citation>
    <scope>NUCLEOTIDE SEQUENCE</scope>
</reference>
<dbReference type="EMBL" id="UINC01006918">
    <property type="protein sequence ID" value="SVA30394.1"/>
    <property type="molecule type" value="Genomic_DNA"/>
</dbReference>
<protein>
    <recommendedName>
        <fullName evidence="2">Gliding motility lipoprotein GldB</fullName>
    </recommendedName>
</protein>